<keyword evidence="3" id="KW-1185">Reference proteome</keyword>
<dbReference type="Gene3D" id="3.40.50.300">
    <property type="entry name" value="P-loop containing nucleotide triphosphate hydrolases"/>
    <property type="match status" value="1"/>
</dbReference>
<organism evidence="2 3">
    <name type="scientific">Claveliimonas monacensis</name>
    <dbReference type="NCBI Taxonomy" id="2779351"/>
    <lineage>
        <taxon>Bacteria</taxon>
        <taxon>Bacillati</taxon>
        <taxon>Bacillota</taxon>
        <taxon>Clostridia</taxon>
        <taxon>Lachnospirales</taxon>
        <taxon>Lachnospiraceae</taxon>
        <taxon>Claveliimonas</taxon>
    </lineage>
</organism>
<evidence type="ECO:0000313" key="3">
    <source>
        <dbReference type="Proteomes" id="UP000758652"/>
    </source>
</evidence>
<name>A0ABR9RLQ2_9FIRM</name>
<gene>
    <name evidence="2" type="ORF">INF30_11670</name>
</gene>
<dbReference type="Pfam" id="PF07728">
    <property type="entry name" value="AAA_5"/>
    <property type="match status" value="1"/>
</dbReference>
<dbReference type="RefSeq" id="WP_226395321.1">
    <property type="nucleotide sequence ID" value="NZ_JADCKL010000011.1"/>
</dbReference>
<dbReference type="InterPro" id="IPR027417">
    <property type="entry name" value="P-loop_NTPase"/>
</dbReference>
<dbReference type="EMBL" id="JADCKL010000011">
    <property type="protein sequence ID" value="MBE5063911.1"/>
    <property type="molecule type" value="Genomic_DNA"/>
</dbReference>
<feature type="domain" description="ATPase dynein-related AAA" evidence="1">
    <location>
        <begin position="300"/>
        <end position="507"/>
    </location>
</feature>
<dbReference type="InterPro" id="IPR011704">
    <property type="entry name" value="ATPase_dyneun-rel_AAA"/>
</dbReference>
<evidence type="ECO:0000313" key="2">
    <source>
        <dbReference type="EMBL" id="MBE5063911.1"/>
    </source>
</evidence>
<accession>A0ABR9RLQ2</accession>
<proteinExistence type="predicted"/>
<sequence length="596" mass="67405">MAQIKLFDTWTYAKEIPEPFSKFMKELKIRKTTFEAGWLSQYNDGKQATLHPATLYAVLAVAKIYLRQSSGAIGIQRGNNGLLNFYCMEYPKGGDTYALIYNPISARMHGSVVSDQKEFLALPAVSQKESDGQEILAMLVYVSLEKEEAFYNLEFAQNFVTLAKEMQDGWPDPKNALKAAFLCCDNLYRRMENVSAYPNEEIPFDKSQLDQDGIEMLSPLAVRSQLYAPNTAIKGKFEILGEEEKARSWTLKELKEVYGQNWDVPSQYRNKIPALPEDMRVGEYAQDILSAIVESPFRKFMVTGDAGTGKTTDAQIIAQILGVPYFALNCGPDTDENKLVVSIYPNSRKQFREKIEMPTLKEFVNAPGKAVEKLGGYLNENATQSEAFRTLLERAAQAGYQKAKAEGNYVMQESEIITGCRMPAVIEIMEASLITEPGTLGALNRLLDDSKQIDLIYGETIVRDPNAIIFITTNLNYVANREMDFSVISRMNKVQHRKPLTAEELVDRVMYRTGCREKDMLRKMAEMFIKMGELMKTEFGKKGVCGYREFENWTIEYMRLNNVIKAAEDTVLAKLSADEEDRALIRASCMSLFQAA</sequence>
<evidence type="ECO:0000259" key="1">
    <source>
        <dbReference type="Pfam" id="PF07728"/>
    </source>
</evidence>
<comment type="caution">
    <text evidence="2">The sequence shown here is derived from an EMBL/GenBank/DDBJ whole genome shotgun (WGS) entry which is preliminary data.</text>
</comment>
<protein>
    <recommendedName>
        <fullName evidence="1">ATPase dynein-related AAA domain-containing protein</fullName>
    </recommendedName>
</protein>
<reference evidence="2 3" key="1">
    <citation type="submission" date="2020-10" db="EMBL/GenBank/DDBJ databases">
        <title>ChiBAC.</title>
        <authorList>
            <person name="Zenner C."/>
            <person name="Hitch T.C.A."/>
            <person name="Clavel T."/>
        </authorList>
    </citation>
    <scope>NUCLEOTIDE SEQUENCE [LARGE SCALE GENOMIC DNA]</scope>
    <source>
        <strain evidence="2 3">DSM 108991</strain>
    </source>
</reference>
<dbReference type="SUPFAM" id="SSF52540">
    <property type="entry name" value="P-loop containing nucleoside triphosphate hydrolases"/>
    <property type="match status" value="1"/>
</dbReference>
<dbReference type="Proteomes" id="UP000758652">
    <property type="component" value="Unassembled WGS sequence"/>
</dbReference>